<dbReference type="GO" id="GO:0044779">
    <property type="term" value="P:meiotic spindle checkpoint signaling"/>
    <property type="evidence" value="ECO:0007669"/>
    <property type="project" value="UniProtKB-ARBA"/>
</dbReference>
<dbReference type="EMBL" id="JAACJM010000042">
    <property type="protein sequence ID" value="KAF5361153.1"/>
    <property type="molecule type" value="Genomic_DNA"/>
</dbReference>
<keyword evidence="16" id="KW-1133">Transmembrane helix</keyword>
<evidence type="ECO:0000256" key="1">
    <source>
        <dbReference type="ARBA" id="ARBA00012513"/>
    </source>
</evidence>
<keyword evidence="7 11" id="KW-0067">ATP-binding</keyword>
<feature type="compositionally biased region" description="Low complexity" evidence="15">
    <location>
        <begin position="748"/>
        <end position="765"/>
    </location>
</feature>
<dbReference type="OrthoDB" id="377346at2759"/>
<feature type="cross-link" description="Glycyl lysine isopeptide (Lys-Gly) (interchain with G-Cter in SUMO2)" evidence="12">
    <location>
        <position position="142"/>
    </location>
</feature>
<feature type="binding site" evidence="11">
    <location>
        <position position="25"/>
    </location>
    <ligand>
        <name>ATP</name>
        <dbReference type="ChEBI" id="CHEBI:30616"/>
    </ligand>
</feature>
<proteinExistence type="inferred from homology"/>
<evidence type="ECO:0000256" key="8">
    <source>
        <dbReference type="ARBA" id="ARBA00047899"/>
    </source>
</evidence>
<dbReference type="GO" id="GO:1902115">
    <property type="term" value="P:regulation of organelle assembly"/>
    <property type="evidence" value="ECO:0007669"/>
    <property type="project" value="UniProtKB-ARBA"/>
</dbReference>
<dbReference type="InterPro" id="IPR008271">
    <property type="entry name" value="Ser/Thr_kinase_AS"/>
</dbReference>
<dbReference type="GO" id="GO:0032133">
    <property type="term" value="C:chromosome passenger complex"/>
    <property type="evidence" value="ECO:0007669"/>
    <property type="project" value="UniProtKB-ARBA"/>
</dbReference>
<dbReference type="PROSITE" id="PS50011">
    <property type="entry name" value="PROTEIN_KINASE_DOM"/>
    <property type="match status" value="1"/>
</dbReference>
<feature type="compositionally biased region" description="Polar residues" evidence="15">
    <location>
        <begin position="372"/>
        <end position="387"/>
    </location>
</feature>
<evidence type="ECO:0000256" key="2">
    <source>
        <dbReference type="ARBA" id="ARBA00021157"/>
    </source>
</evidence>
<dbReference type="GO" id="GO:0000776">
    <property type="term" value="C:kinetochore"/>
    <property type="evidence" value="ECO:0007669"/>
    <property type="project" value="UniProtKB-ARBA"/>
</dbReference>
<comment type="caution">
    <text evidence="18">The sequence shown here is derived from an EMBL/GenBank/DDBJ whole genome shotgun (WGS) entry which is preliminary data.</text>
</comment>
<feature type="region of interest" description="Disordered" evidence="15">
    <location>
        <begin position="608"/>
        <end position="643"/>
    </location>
</feature>
<evidence type="ECO:0000256" key="11">
    <source>
        <dbReference type="PIRSR" id="PIRSR630616-2"/>
    </source>
</evidence>
<dbReference type="GO" id="GO:0072479">
    <property type="term" value="P:response to mitotic cell cycle spindle assembly checkpoint signaling"/>
    <property type="evidence" value="ECO:0007669"/>
    <property type="project" value="UniProtKB-ARBA"/>
</dbReference>
<dbReference type="SMART" id="SM00220">
    <property type="entry name" value="S_TKc"/>
    <property type="match status" value="1"/>
</dbReference>
<evidence type="ECO:0000256" key="16">
    <source>
        <dbReference type="SAM" id="Phobius"/>
    </source>
</evidence>
<dbReference type="PROSITE" id="PS00108">
    <property type="entry name" value="PROTEIN_KINASE_ST"/>
    <property type="match status" value="1"/>
</dbReference>
<evidence type="ECO:0000256" key="5">
    <source>
        <dbReference type="ARBA" id="ARBA00022741"/>
    </source>
</evidence>
<dbReference type="FunFam" id="3.30.200.20:FF:000042">
    <property type="entry name" value="Aurora kinase A"/>
    <property type="match status" value="1"/>
</dbReference>
<feature type="binding site" evidence="11">
    <location>
        <position position="158"/>
    </location>
    <ligand>
        <name>ATP</name>
        <dbReference type="ChEBI" id="CHEBI:30616"/>
    </ligand>
</feature>
<feature type="active site" description="Proton acceptor" evidence="10">
    <location>
        <position position="140"/>
    </location>
</feature>
<name>A0A8H5GA42_9AGAR</name>
<evidence type="ECO:0000256" key="3">
    <source>
        <dbReference type="ARBA" id="ARBA00022527"/>
    </source>
</evidence>
<evidence type="ECO:0000256" key="7">
    <source>
        <dbReference type="ARBA" id="ARBA00022840"/>
    </source>
</evidence>
<dbReference type="CDD" id="cd14007">
    <property type="entry name" value="STKc_Aurora"/>
    <property type="match status" value="1"/>
</dbReference>
<evidence type="ECO:0000256" key="4">
    <source>
        <dbReference type="ARBA" id="ARBA00022679"/>
    </source>
</evidence>
<feature type="region of interest" description="Disordered" evidence="15">
    <location>
        <begin position="746"/>
        <end position="771"/>
    </location>
</feature>
<feature type="compositionally biased region" description="Low complexity" evidence="15">
    <location>
        <begin position="388"/>
        <end position="403"/>
    </location>
</feature>
<feature type="binding site" evidence="11 13">
    <location>
        <position position="46"/>
    </location>
    <ligand>
        <name>ATP</name>
        <dbReference type="ChEBI" id="CHEBI:30616"/>
    </ligand>
</feature>
<keyword evidence="19" id="KW-1185">Reference proteome</keyword>
<dbReference type="GO" id="GO:0051233">
    <property type="term" value="C:spindle midzone"/>
    <property type="evidence" value="ECO:0007669"/>
    <property type="project" value="UniProtKB-ARBA"/>
</dbReference>
<comment type="catalytic activity">
    <reaction evidence="8 14">
        <text>L-threonyl-[protein] + ATP = O-phospho-L-threonyl-[protein] + ADP + H(+)</text>
        <dbReference type="Rhea" id="RHEA:46608"/>
        <dbReference type="Rhea" id="RHEA-COMP:11060"/>
        <dbReference type="Rhea" id="RHEA-COMP:11605"/>
        <dbReference type="ChEBI" id="CHEBI:15378"/>
        <dbReference type="ChEBI" id="CHEBI:30013"/>
        <dbReference type="ChEBI" id="CHEBI:30616"/>
        <dbReference type="ChEBI" id="CHEBI:61977"/>
        <dbReference type="ChEBI" id="CHEBI:456216"/>
        <dbReference type="EC" id="2.7.11.1"/>
    </reaction>
</comment>
<dbReference type="InterPro" id="IPR017441">
    <property type="entry name" value="Protein_kinase_ATP_BS"/>
</dbReference>
<dbReference type="SUPFAM" id="SSF56112">
    <property type="entry name" value="Protein kinase-like (PK-like)"/>
    <property type="match status" value="1"/>
</dbReference>
<feature type="region of interest" description="Disordered" evidence="15">
    <location>
        <begin position="785"/>
        <end position="804"/>
    </location>
</feature>
<dbReference type="GO" id="GO:0004674">
    <property type="term" value="F:protein serine/threonine kinase activity"/>
    <property type="evidence" value="ECO:0007669"/>
    <property type="project" value="UniProtKB-KW"/>
</dbReference>
<feature type="compositionally biased region" description="Low complexity" evidence="15">
    <location>
        <begin position="708"/>
        <end position="724"/>
    </location>
</feature>
<dbReference type="AlphaFoldDB" id="A0A8H5GA42"/>
<keyword evidence="16" id="KW-0472">Membrane</keyword>
<evidence type="ECO:0000256" key="9">
    <source>
        <dbReference type="ARBA" id="ARBA00048679"/>
    </source>
</evidence>
<comment type="similarity">
    <text evidence="14">Belongs to the protein kinase superfamily. Ser/Thr protein kinase family. Aurora subfamily.</text>
</comment>
<feature type="compositionally biased region" description="Low complexity" evidence="15">
    <location>
        <begin position="434"/>
        <end position="445"/>
    </location>
</feature>
<dbReference type="GO" id="GO:0000819">
    <property type="term" value="P:sister chromatid segregation"/>
    <property type="evidence" value="ECO:0007669"/>
    <property type="project" value="UniProtKB-ARBA"/>
</dbReference>
<dbReference type="InterPro" id="IPR000719">
    <property type="entry name" value="Prot_kinase_dom"/>
</dbReference>
<feature type="compositionally biased region" description="Low complexity" evidence="15">
    <location>
        <begin position="417"/>
        <end position="428"/>
    </location>
</feature>
<keyword evidence="5 11" id="KW-0547">Nucleotide-binding</keyword>
<dbReference type="GO" id="GO:0032465">
    <property type="term" value="P:regulation of cytokinesis"/>
    <property type="evidence" value="ECO:0007669"/>
    <property type="project" value="UniProtKB-ARBA"/>
</dbReference>
<evidence type="ECO:0000313" key="19">
    <source>
        <dbReference type="Proteomes" id="UP000559256"/>
    </source>
</evidence>
<keyword evidence="6 14" id="KW-0418">Kinase</keyword>
<protein>
    <recommendedName>
        <fullName evidence="2 14">Aurora kinase</fullName>
        <ecNumber evidence="1 14">2.7.11.1</ecNumber>
    </recommendedName>
</protein>
<feature type="compositionally biased region" description="Acidic residues" evidence="15">
    <location>
        <begin position="623"/>
        <end position="635"/>
    </location>
</feature>
<feature type="binding site" evidence="11">
    <location>
        <begin position="95"/>
        <end position="97"/>
    </location>
    <ligand>
        <name>ATP</name>
        <dbReference type="ChEBI" id="CHEBI:30616"/>
    </ligand>
</feature>
<evidence type="ECO:0000313" key="18">
    <source>
        <dbReference type="EMBL" id="KAF5361153.1"/>
    </source>
</evidence>
<evidence type="ECO:0000256" key="13">
    <source>
        <dbReference type="PROSITE-ProRule" id="PRU10141"/>
    </source>
</evidence>
<keyword evidence="16" id="KW-0812">Transmembrane</keyword>
<feature type="binding site" evidence="11">
    <location>
        <begin position="144"/>
        <end position="145"/>
    </location>
    <ligand>
        <name>ATP</name>
        <dbReference type="ChEBI" id="CHEBI:30616"/>
    </ligand>
</feature>
<feature type="domain" description="Protein kinase" evidence="17">
    <location>
        <begin position="15"/>
        <end position="269"/>
    </location>
</feature>
<comment type="catalytic activity">
    <reaction evidence="9 14">
        <text>L-seryl-[protein] + ATP = O-phospho-L-seryl-[protein] + ADP + H(+)</text>
        <dbReference type="Rhea" id="RHEA:17989"/>
        <dbReference type="Rhea" id="RHEA-COMP:9863"/>
        <dbReference type="Rhea" id="RHEA-COMP:11604"/>
        <dbReference type="ChEBI" id="CHEBI:15378"/>
        <dbReference type="ChEBI" id="CHEBI:29999"/>
        <dbReference type="ChEBI" id="CHEBI:30616"/>
        <dbReference type="ChEBI" id="CHEBI:83421"/>
        <dbReference type="ChEBI" id="CHEBI:456216"/>
        <dbReference type="EC" id="2.7.11.1"/>
    </reaction>
</comment>
<evidence type="ECO:0000256" key="6">
    <source>
        <dbReference type="ARBA" id="ARBA00022777"/>
    </source>
</evidence>
<dbReference type="Gene3D" id="1.10.510.10">
    <property type="entry name" value="Transferase(Phosphotransferase) domain 1"/>
    <property type="match status" value="1"/>
</dbReference>
<dbReference type="InterPro" id="IPR030616">
    <property type="entry name" value="Aur-like"/>
</dbReference>
<dbReference type="PANTHER" id="PTHR24350">
    <property type="entry name" value="SERINE/THREONINE-PROTEIN KINASE IAL-RELATED"/>
    <property type="match status" value="1"/>
</dbReference>
<feature type="compositionally biased region" description="Low complexity" evidence="15">
    <location>
        <begin position="453"/>
        <end position="474"/>
    </location>
</feature>
<sequence>MSSANPTPNWSLHNFEIGSPLGKGKFARVYMVRTKAPIPQYILALKTFYKSEVIQQNNEHQLCQEIEIQMNLRHPNILRLHGYFHDSQRVFLMLELAPNGDLYKQLVKFGSFSERQSAGYVYQIADALCYLHSKHVIHRDIKPENIFIGLNGELKLADFGWAVYAPENKCEGVCGTLDYLSPEMVLRQSHGKWVDHWALGVAIYEFLCGKPPFEDLVHSMHGKMRRISTVDYTFPSEILPEARDLIAKLLVLIPQNRLPLTDVMVHPWVVNNMPRSCRKEELQRERLSPEEITPTLHLDYTMAHLDPLPYPHLHTLIEIITRRAPRPLVFHGTPEENPREWLACLEDQLEASYSVSLGGLSVSSSRAGTVPFPTTSQTARSRQSPVQSQPHSRSQSLTSSSSHSRVRSITEEDQDSSSDFFHISSFPSSPSPLSPTSSRSLSPASASPPPISPTSTTSVTSTSTSSRTNPNTDTNTHTRLSIPLSQWPYVAVSFLRGEILSEVMRGVMEHFAFRDTNTTANMKGVVWDDQTKSWSRERETSTSRKRRLTREWEKFGEVVCELHERVKDLLLAQDTKKTKTKTKLKLDIDIGTAYLQAASESRLLEELGVPRPSLNPGRPDQAEQGEPEPEIEPESESSLSTPTSGFSYTSSIFRSFGSWLSLHSPSSLSFSSHPHLRSNSLASTPSVLPSTLPSALGSPASESESNLPMTPNMSTTPMTPMTPSAHLIFPTRDIGVDVGMGMDTAEDTTTAIPSTSTTTTTPTQTQEKDDDDNIDTLIARACASSSSLQSQSSSHPHSQPQSSKFPLPLISHLLSPSRFKLTETLSLTLPSLGSMASLALTLTLCVCVGVGVGVGMGMRRRH</sequence>
<dbReference type="PROSITE" id="PS00107">
    <property type="entry name" value="PROTEIN_KINASE_ATP"/>
    <property type="match status" value="1"/>
</dbReference>
<dbReference type="Pfam" id="PF00069">
    <property type="entry name" value="Pkinase"/>
    <property type="match status" value="1"/>
</dbReference>
<dbReference type="GO" id="GO:0090266">
    <property type="term" value="P:regulation of mitotic cell cycle spindle assembly checkpoint"/>
    <property type="evidence" value="ECO:0007669"/>
    <property type="project" value="UniProtKB-ARBA"/>
</dbReference>
<dbReference type="GO" id="GO:0005524">
    <property type="term" value="F:ATP binding"/>
    <property type="evidence" value="ECO:0007669"/>
    <property type="project" value="UniProtKB-UniRule"/>
</dbReference>
<evidence type="ECO:0000256" key="10">
    <source>
        <dbReference type="PIRSR" id="PIRSR630616-1"/>
    </source>
</evidence>
<evidence type="ECO:0000256" key="14">
    <source>
        <dbReference type="RuleBase" id="RU367134"/>
    </source>
</evidence>
<feature type="compositionally biased region" description="Low complexity" evidence="15">
    <location>
        <begin position="670"/>
        <end position="696"/>
    </location>
</feature>
<feature type="region of interest" description="Disordered" evidence="15">
    <location>
        <begin position="360"/>
        <end position="478"/>
    </location>
</feature>
<dbReference type="Proteomes" id="UP000559256">
    <property type="component" value="Unassembled WGS sequence"/>
</dbReference>
<feature type="transmembrane region" description="Helical" evidence="16">
    <location>
        <begin position="835"/>
        <end position="858"/>
    </location>
</feature>
<dbReference type="GO" id="GO:0045143">
    <property type="term" value="P:homologous chromosome segregation"/>
    <property type="evidence" value="ECO:0007669"/>
    <property type="project" value="UniProtKB-ARBA"/>
</dbReference>
<feature type="region of interest" description="Disordered" evidence="15">
    <location>
        <begin position="670"/>
        <end position="725"/>
    </location>
</feature>
<gene>
    <name evidence="18" type="ORF">D9758_009097</name>
</gene>
<dbReference type="FunFam" id="1.10.510.10:FF:000235">
    <property type="entry name" value="Serine/threonine-protein kinase ark1"/>
    <property type="match status" value="1"/>
</dbReference>
<organism evidence="18 19">
    <name type="scientific">Tetrapyrgos nigripes</name>
    <dbReference type="NCBI Taxonomy" id="182062"/>
    <lineage>
        <taxon>Eukaryota</taxon>
        <taxon>Fungi</taxon>
        <taxon>Dikarya</taxon>
        <taxon>Basidiomycota</taxon>
        <taxon>Agaricomycotina</taxon>
        <taxon>Agaricomycetes</taxon>
        <taxon>Agaricomycetidae</taxon>
        <taxon>Agaricales</taxon>
        <taxon>Marasmiineae</taxon>
        <taxon>Marasmiaceae</taxon>
        <taxon>Tetrapyrgos</taxon>
    </lineage>
</organism>
<dbReference type="InterPro" id="IPR011009">
    <property type="entry name" value="Kinase-like_dom_sf"/>
</dbReference>
<evidence type="ECO:0000259" key="17">
    <source>
        <dbReference type="PROSITE" id="PS50011"/>
    </source>
</evidence>
<evidence type="ECO:0000256" key="15">
    <source>
        <dbReference type="SAM" id="MobiDB-lite"/>
    </source>
</evidence>
<dbReference type="GO" id="GO:0008608">
    <property type="term" value="P:attachment of spindle microtubules to kinetochore"/>
    <property type="evidence" value="ECO:0007669"/>
    <property type="project" value="UniProtKB-ARBA"/>
</dbReference>
<keyword evidence="3 14" id="KW-0723">Serine/threonine-protein kinase</keyword>
<reference evidence="18 19" key="1">
    <citation type="journal article" date="2020" name="ISME J.">
        <title>Uncovering the hidden diversity of litter-decomposition mechanisms in mushroom-forming fungi.</title>
        <authorList>
            <person name="Floudas D."/>
            <person name="Bentzer J."/>
            <person name="Ahren D."/>
            <person name="Johansson T."/>
            <person name="Persson P."/>
            <person name="Tunlid A."/>
        </authorList>
    </citation>
    <scope>NUCLEOTIDE SEQUENCE [LARGE SCALE GENOMIC DNA]</scope>
    <source>
        <strain evidence="18 19">CBS 291.85</strain>
    </source>
</reference>
<dbReference type="EC" id="2.7.11.1" evidence="1 14"/>
<evidence type="ECO:0000256" key="12">
    <source>
        <dbReference type="PIRSR" id="PIRSR630616-3"/>
    </source>
</evidence>
<keyword evidence="4 14" id="KW-0808">Transferase</keyword>
<accession>A0A8H5GA42</accession>